<name>A0A8D8CH33_CULPI</name>
<dbReference type="AlphaFoldDB" id="A0A8D8CH33"/>
<proteinExistence type="predicted"/>
<dbReference type="EMBL" id="HBUE01115450">
    <property type="protein sequence ID" value="CAG6490401.1"/>
    <property type="molecule type" value="Transcribed_RNA"/>
</dbReference>
<evidence type="ECO:0000313" key="1">
    <source>
        <dbReference type="EMBL" id="CAG6490401.1"/>
    </source>
</evidence>
<accession>A0A8D8CH33</accession>
<organism evidence="1">
    <name type="scientific">Culex pipiens</name>
    <name type="common">House mosquito</name>
    <dbReference type="NCBI Taxonomy" id="7175"/>
    <lineage>
        <taxon>Eukaryota</taxon>
        <taxon>Metazoa</taxon>
        <taxon>Ecdysozoa</taxon>
        <taxon>Arthropoda</taxon>
        <taxon>Hexapoda</taxon>
        <taxon>Insecta</taxon>
        <taxon>Pterygota</taxon>
        <taxon>Neoptera</taxon>
        <taxon>Endopterygota</taxon>
        <taxon>Diptera</taxon>
        <taxon>Nematocera</taxon>
        <taxon>Culicoidea</taxon>
        <taxon>Culicidae</taxon>
        <taxon>Culicinae</taxon>
        <taxon>Culicini</taxon>
        <taxon>Culex</taxon>
        <taxon>Culex</taxon>
    </lineage>
</organism>
<protein>
    <submittedName>
        <fullName evidence="1">(northern house mosquito) hypothetical protein</fullName>
    </submittedName>
</protein>
<reference evidence="1" key="1">
    <citation type="submission" date="2021-05" db="EMBL/GenBank/DDBJ databases">
        <authorList>
            <person name="Alioto T."/>
            <person name="Alioto T."/>
            <person name="Gomez Garrido J."/>
        </authorList>
    </citation>
    <scope>NUCLEOTIDE SEQUENCE</scope>
</reference>
<sequence length="145" mass="16642">MSRLFLYSSLIFDMILPRFHPTSKLQITLPTIIFPVLLRLNLSSTSSKRIPILFDTRLPLSLPYCHIQIPSGLIAVHVGHDPNTPNHTSHVPAIVVTQLHSRESLTNFRWSSKQLEAGLRDFHLLFLGDWLVCERVGYDLERFIV</sequence>